<evidence type="ECO:0000256" key="1">
    <source>
        <dbReference type="SAM" id="Phobius"/>
    </source>
</evidence>
<keyword evidence="1" id="KW-0472">Membrane</keyword>
<dbReference type="AlphaFoldDB" id="W1NRA7"/>
<accession>W1NRA7</accession>
<reference evidence="3" key="1">
    <citation type="journal article" date="2013" name="Science">
        <title>The Amborella genome and the evolution of flowering plants.</title>
        <authorList>
            <consortium name="Amborella Genome Project"/>
        </authorList>
    </citation>
    <scope>NUCLEOTIDE SEQUENCE [LARGE SCALE GENOMIC DNA]</scope>
</reference>
<keyword evidence="1" id="KW-0812">Transmembrane</keyword>
<evidence type="ECO:0000313" key="2">
    <source>
        <dbReference type="EMBL" id="ERM98377.1"/>
    </source>
</evidence>
<protein>
    <submittedName>
        <fullName evidence="2">Uncharacterized protein</fullName>
    </submittedName>
</protein>
<keyword evidence="3" id="KW-1185">Reference proteome</keyword>
<dbReference type="Gramene" id="ERM98377">
    <property type="protein sequence ID" value="ERM98377"/>
    <property type="gene ID" value="AMTR_s00072p00038970"/>
</dbReference>
<feature type="transmembrane region" description="Helical" evidence="1">
    <location>
        <begin position="12"/>
        <end position="34"/>
    </location>
</feature>
<dbReference type="EMBL" id="KI395332">
    <property type="protein sequence ID" value="ERM98377.1"/>
    <property type="molecule type" value="Genomic_DNA"/>
</dbReference>
<proteinExistence type="predicted"/>
<evidence type="ECO:0000313" key="3">
    <source>
        <dbReference type="Proteomes" id="UP000017836"/>
    </source>
</evidence>
<gene>
    <name evidence="2" type="ORF">AMTR_s00072p00038970</name>
</gene>
<sequence length="79" mass="8672">MEVQGKAVEMLSAMMIGYTGLIVVVEEAIGINELNWNPMPRRRRALQNEAQRLAAEFPFDSLIDGPSGITKGGTPFYSS</sequence>
<dbReference type="Proteomes" id="UP000017836">
    <property type="component" value="Unassembled WGS sequence"/>
</dbReference>
<dbReference type="HOGENOM" id="CLU_2609242_0_0_1"/>
<keyword evidence="1" id="KW-1133">Transmembrane helix</keyword>
<name>W1NRA7_AMBTC</name>
<organism evidence="2 3">
    <name type="scientific">Amborella trichopoda</name>
    <dbReference type="NCBI Taxonomy" id="13333"/>
    <lineage>
        <taxon>Eukaryota</taxon>
        <taxon>Viridiplantae</taxon>
        <taxon>Streptophyta</taxon>
        <taxon>Embryophyta</taxon>
        <taxon>Tracheophyta</taxon>
        <taxon>Spermatophyta</taxon>
        <taxon>Magnoliopsida</taxon>
        <taxon>Amborellales</taxon>
        <taxon>Amborellaceae</taxon>
        <taxon>Amborella</taxon>
    </lineage>
</organism>